<dbReference type="Proteomes" id="UP001054837">
    <property type="component" value="Unassembled WGS sequence"/>
</dbReference>
<sequence>MPPSPPTIPFSLPSWSQLVAEIFLCSEFWKLPSLPIEKKHSIERNRNGKLIDLILSLKGKYSTHLYTAVRNLVSLLLLVLVSNILAEAFYRLIFRSLNSFSCNVKYPLLLHFHLPICLSSSDVWKVIRFDYICFINNMYLTDSNIHDRFNPEEYNDFKFWREPIMDIPLEDLDTEMMEKKTETTISNQYDSFLYWRDPIPDLDEL</sequence>
<name>A0AAV4Q2K2_9ARAC</name>
<reference evidence="2 3" key="1">
    <citation type="submission" date="2021-06" db="EMBL/GenBank/DDBJ databases">
        <title>Caerostris darwini draft genome.</title>
        <authorList>
            <person name="Kono N."/>
            <person name="Arakawa K."/>
        </authorList>
    </citation>
    <scope>NUCLEOTIDE SEQUENCE [LARGE SCALE GENOMIC DNA]</scope>
</reference>
<evidence type="ECO:0000313" key="2">
    <source>
        <dbReference type="EMBL" id="GIY03645.1"/>
    </source>
</evidence>
<comment type="caution">
    <text evidence="2">The sequence shown here is derived from an EMBL/GenBank/DDBJ whole genome shotgun (WGS) entry which is preliminary data.</text>
</comment>
<accession>A0AAV4Q2K2</accession>
<dbReference type="EMBL" id="BPLQ01003839">
    <property type="protein sequence ID" value="GIY03645.1"/>
    <property type="molecule type" value="Genomic_DNA"/>
</dbReference>
<keyword evidence="3" id="KW-1185">Reference proteome</keyword>
<protein>
    <submittedName>
        <fullName evidence="2">Uncharacterized protein</fullName>
    </submittedName>
</protein>
<feature type="transmembrane region" description="Helical" evidence="1">
    <location>
        <begin position="72"/>
        <end position="90"/>
    </location>
</feature>
<keyword evidence="1" id="KW-0472">Membrane</keyword>
<organism evidence="2 3">
    <name type="scientific">Caerostris darwini</name>
    <dbReference type="NCBI Taxonomy" id="1538125"/>
    <lineage>
        <taxon>Eukaryota</taxon>
        <taxon>Metazoa</taxon>
        <taxon>Ecdysozoa</taxon>
        <taxon>Arthropoda</taxon>
        <taxon>Chelicerata</taxon>
        <taxon>Arachnida</taxon>
        <taxon>Araneae</taxon>
        <taxon>Araneomorphae</taxon>
        <taxon>Entelegynae</taxon>
        <taxon>Araneoidea</taxon>
        <taxon>Araneidae</taxon>
        <taxon>Caerostris</taxon>
    </lineage>
</organism>
<gene>
    <name evidence="2" type="ORF">CDAR_526611</name>
</gene>
<evidence type="ECO:0000313" key="3">
    <source>
        <dbReference type="Proteomes" id="UP001054837"/>
    </source>
</evidence>
<evidence type="ECO:0000256" key="1">
    <source>
        <dbReference type="SAM" id="Phobius"/>
    </source>
</evidence>
<dbReference type="AlphaFoldDB" id="A0AAV4Q2K2"/>
<keyword evidence="1" id="KW-0812">Transmembrane</keyword>
<keyword evidence="1" id="KW-1133">Transmembrane helix</keyword>
<proteinExistence type="predicted"/>